<name>A0A8H7US41_9FUNG</name>
<dbReference type="PROSITE" id="PS50010">
    <property type="entry name" value="DH_2"/>
    <property type="match status" value="1"/>
</dbReference>
<comment type="caution">
    <text evidence="3">The sequence shown here is derived from an EMBL/GenBank/DDBJ whole genome shotgun (WGS) entry which is preliminary data.</text>
</comment>
<evidence type="ECO:0000259" key="2">
    <source>
        <dbReference type="PROSITE" id="PS50010"/>
    </source>
</evidence>
<dbReference type="SMART" id="SM00325">
    <property type="entry name" value="RhoGEF"/>
    <property type="match status" value="1"/>
</dbReference>
<feature type="domain" description="DH" evidence="2">
    <location>
        <begin position="374"/>
        <end position="573"/>
    </location>
</feature>
<feature type="region of interest" description="Disordered" evidence="1">
    <location>
        <begin position="258"/>
        <end position="290"/>
    </location>
</feature>
<evidence type="ECO:0000313" key="4">
    <source>
        <dbReference type="Proteomes" id="UP000650833"/>
    </source>
</evidence>
<dbReference type="AlphaFoldDB" id="A0A8H7US41"/>
<protein>
    <recommendedName>
        <fullName evidence="2">DH domain-containing protein</fullName>
    </recommendedName>
</protein>
<dbReference type="Proteomes" id="UP000650833">
    <property type="component" value="Unassembled WGS sequence"/>
</dbReference>
<dbReference type="GO" id="GO:0005737">
    <property type="term" value="C:cytoplasm"/>
    <property type="evidence" value="ECO:0007669"/>
    <property type="project" value="TreeGrafter"/>
</dbReference>
<evidence type="ECO:0000313" key="3">
    <source>
        <dbReference type="EMBL" id="KAG2192082.1"/>
    </source>
</evidence>
<dbReference type="InterPro" id="IPR000219">
    <property type="entry name" value="DH_dom"/>
</dbReference>
<dbReference type="PROSITE" id="PS00741">
    <property type="entry name" value="DH_1"/>
    <property type="match status" value="1"/>
</dbReference>
<dbReference type="SUPFAM" id="SSF48065">
    <property type="entry name" value="DBL homology domain (DH-domain)"/>
    <property type="match status" value="1"/>
</dbReference>
<proteinExistence type="predicted"/>
<feature type="compositionally biased region" description="Low complexity" evidence="1">
    <location>
        <begin position="261"/>
        <end position="282"/>
    </location>
</feature>
<dbReference type="GO" id="GO:0035556">
    <property type="term" value="P:intracellular signal transduction"/>
    <property type="evidence" value="ECO:0007669"/>
    <property type="project" value="InterPro"/>
</dbReference>
<dbReference type="PANTHER" id="PTHR12673">
    <property type="entry name" value="FACIOGENITAL DYSPLASIA PROTEIN"/>
    <property type="match status" value="1"/>
</dbReference>
<sequence length="575" mass="65652">MEAIINKVEKLEIDTKSIPSNCTKWVGSEEPTKDQLVPIPIDFKRPHQQEFNFPASPIKQHKRSMSANYDYITGNTSPSHSQSSPDLKLHKYSSQNKKRWFQLPRMTLKRQQSTPPRRGIGGLKAGLVEPPEPPPQLLFNLDWSTSLKSSSTLWENDVNHSASTPVTPVASRRSSSIYFDTFIPEEYNNRHKKSLSFSSASTIVPEKKDTIQLDHDILAVRRLSCLAYDQKFDVTSNTPSKSECCNTSTKLFSAISTENMSPLQTSPSSSTSTSASSLSSSSTPPPSPSILKNNADYRILLSNVYTPDTNELVINFRNIQPRTVKLKRRNNWKSEQKALHEWQTQLISRLNHSLSVQHRDNTISPEKKARYFLTRRFILQEFYTTEITFWNQLNYTKVMFCDPLKLALERGSISARPNDMDGFANLPDLMSFSSTLIHRLRQFQVDKIICKDAINDPNCQIDDMSIGLVLRDMTKFMMTFLRCALDYKSNKKLLDQKKSNKGYALYNEKLTLKKETRQFTLGDYLIIPIQRVTRYGLLLADLEKHTESSHPDYKNIKIALCIIQSLASAMNSAQN</sequence>
<dbReference type="Gene3D" id="1.20.900.10">
    <property type="entry name" value="Dbl homology (DH) domain"/>
    <property type="match status" value="1"/>
</dbReference>
<dbReference type="OrthoDB" id="660555at2759"/>
<dbReference type="GO" id="GO:0005085">
    <property type="term" value="F:guanyl-nucleotide exchange factor activity"/>
    <property type="evidence" value="ECO:0007669"/>
    <property type="project" value="InterPro"/>
</dbReference>
<dbReference type="Pfam" id="PF00621">
    <property type="entry name" value="RhoGEF"/>
    <property type="match status" value="1"/>
</dbReference>
<organism evidence="3 4">
    <name type="scientific">Mucor plumbeus</name>
    <dbReference type="NCBI Taxonomy" id="97098"/>
    <lineage>
        <taxon>Eukaryota</taxon>
        <taxon>Fungi</taxon>
        <taxon>Fungi incertae sedis</taxon>
        <taxon>Mucoromycota</taxon>
        <taxon>Mucoromycotina</taxon>
        <taxon>Mucoromycetes</taxon>
        <taxon>Mucorales</taxon>
        <taxon>Mucorineae</taxon>
        <taxon>Mucoraceae</taxon>
        <taxon>Mucor</taxon>
    </lineage>
</organism>
<accession>A0A8H7US41</accession>
<keyword evidence="4" id="KW-1185">Reference proteome</keyword>
<dbReference type="PANTHER" id="PTHR12673:SF159">
    <property type="entry name" value="LD03170P"/>
    <property type="match status" value="1"/>
</dbReference>
<dbReference type="InterPro" id="IPR051092">
    <property type="entry name" value="FYVE_RhoGEF_PH"/>
</dbReference>
<dbReference type="InterPro" id="IPR001331">
    <property type="entry name" value="GDS_CDC24_CS"/>
</dbReference>
<gene>
    <name evidence="3" type="ORF">INT46_003222</name>
</gene>
<evidence type="ECO:0000256" key="1">
    <source>
        <dbReference type="SAM" id="MobiDB-lite"/>
    </source>
</evidence>
<dbReference type="EMBL" id="JAEPRC010000760">
    <property type="protein sequence ID" value="KAG2192082.1"/>
    <property type="molecule type" value="Genomic_DNA"/>
</dbReference>
<reference evidence="3" key="1">
    <citation type="submission" date="2020-12" db="EMBL/GenBank/DDBJ databases">
        <title>Metabolic potential, ecology and presence of endohyphal bacteria is reflected in genomic diversity of Mucoromycotina.</title>
        <authorList>
            <person name="Muszewska A."/>
            <person name="Okrasinska A."/>
            <person name="Steczkiewicz K."/>
            <person name="Drgas O."/>
            <person name="Orlowska M."/>
            <person name="Perlinska-Lenart U."/>
            <person name="Aleksandrzak-Piekarczyk T."/>
            <person name="Szatraj K."/>
            <person name="Zielenkiewicz U."/>
            <person name="Pilsyk S."/>
            <person name="Malc E."/>
            <person name="Mieczkowski P."/>
            <person name="Kruszewska J.S."/>
            <person name="Biernat P."/>
            <person name="Pawlowska J."/>
        </authorList>
    </citation>
    <scope>NUCLEOTIDE SEQUENCE</scope>
    <source>
        <strain evidence="3">CBS 226.32</strain>
    </source>
</reference>
<dbReference type="InterPro" id="IPR035899">
    <property type="entry name" value="DBL_dom_sf"/>
</dbReference>